<dbReference type="Pfam" id="PF07607">
    <property type="entry name" value="DUF1570"/>
    <property type="match status" value="1"/>
</dbReference>
<accession>A0A098QSN3</accession>
<dbReference type="RefSeq" id="WP_037550191.1">
    <property type="nucleotide sequence ID" value="NZ_JNUP01000072.1"/>
</dbReference>
<proteinExistence type="predicted"/>
<dbReference type="PROSITE" id="PS50005">
    <property type="entry name" value="TPR"/>
    <property type="match status" value="1"/>
</dbReference>
<dbReference type="STRING" id="1480694.DC28_14745"/>
<dbReference type="SMART" id="SM00028">
    <property type="entry name" value="TPR"/>
    <property type="match status" value="3"/>
</dbReference>
<feature type="signal peptide" evidence="4">
    <location>
        <begin position="1"/>
        <end position="20"/>
    </location>
</feature>
<dbReference type="eggNOG" id="COG0457">
    <property type="taxonomic scope" value="Bacteria"/>
</dbReference>
<evidence type="ECO:0000256" key="2">
    <source>
        <dbReference type="ARBA" id="ARBA00022803"/>
    </source>
</evidence>
<dbReference type="InterPro" id="IPR019734">
    <property type="entry name" value="TPR_rpt"/>
</dbReference>
<evidence type="ECO:0000256" key="1">
    <source>
        <dbReference type="ARBA" id="ARBA00022737"/>
    </source>
</evidence>
<organism evidence="6 7">
    <name type="scientific">Spirochaeta lutea</name>
    <dbReference type="NCBI Taxonomy" id="1480694"/>
    <lineage>
        <taxon>Bacteria</taxon>
        <taxon>Pseudomonadati</taxon>
        <taxon>Spirochaetota</taxon>
        <taxon>Spirochaetia</taxon>
        <taxon>Spirochaetales</taxon>
        <taxon>Spirochaetaceae</taxon>
        <taxon>Spirochaeta</taxon>
    </lineage>
</organism>
<keyword evidence="2 3" id="KW-0802">TPR repeat</keyword>
<dbReference type="EMBL" id="JNUP01000072">
    <property type="protein sequence ID" value="KGE70754.1"/>
    <property type="molecule type" value="Genomic_DNA"/>
</dbReference>
<dbReference type="OrthoDB" id="359923at2"/>
<sequence>MKRILLFSLICLLMGGLAAAQDNTFVYESTHYRVRSNVSADHAQSTADQLEALAVLFNDFFHFDLDELDNPLRVQVFREQPQFDRYLERLIGETRDEFVYLHYSDPSRSELVGFLGTNQELGKSMTHQAFIQFIRAFVPNPPLWLREGFAVYFEEAQYEPGFGAAVAKENLSWLETLKTILFGERIGEALTPEQILAIDTEAAREQIQVFYPEAWGVVNYLVNTDIKAHNRILWDSIAALSPEASLAENSARVLQAAFRWVPEEDLLESFLSYFDGKKTYRELIEGGVAAYEGKALDDAEYYFQQAINRRDTSYIPYYYLGLINYDRGNHSLAGLNYQQALEKGATPALTYYALGVNAFAATEYEEAREYLETTVRLDPDSFTDKAGEILARIEG</sequence>
<feature type="repeat" description="TPR" evidence="3">
    <location>
        <begin position="348"/>
        <end position="381"/>
    </location>
</feature>
<protein>
    <recommendedName>
        <fullName evidence="5">DUF1570 domain-containing protein</fullName>
    </recommendedName>
</protein>
<evidence type="ECO:0000256" key="4">
    <source>
        <dbReference type="SAM" id="SignalP"/>
    </source>
</evidence>
<evidence type="ECO:0000256" key="3">
    <source>
        <dbReference type="PROSITE-ProRule" id="PRU00339"/>
    </source>
</evidence>
<dbReference type="SUPFAM" id="SSF48452">
    <property type="entry name" value="TPR-like"/>
    <property type="match status" value="1"/>
</dbReference>
<reference evidence="6 7" key="1">
    <citation type="submission" date="2014-05" db="EMBL/GenBank/DDBJ databases">
        <title>De novo Genome Sequence of Spirocheata sp.</title>
        <authorList>
            <person name="Shivani Y."/>
            <person name="Subhash Y."/>
            <person name="Tushar L."/>
            <person name="Sasikala C."/>
            <person name="Ramana C.V."/>
        </authorList>
    </citation>
    <scope>NUCLEOTIDE SEQUENCE [LARGE SCALE GENOMIC DNA]</scope>
    <source>
        <strain evidence="6 7">JC230</strain>
    </source>
</reference>
<comment type="caution">
    <text evidence="6">The sequence shown here is derived from an EMBL/GenBank/DDBJ whole genome shotgun (WGS) entry which is preliminary data.</text>
</comment>
<feature type="domain" description="DUF1570" evidence="5">
    <location>
        <begin position="139"/>
        <end position="233"/>
    </location>
</feature>
<keyword evidence="7" id="KW-1185">Reference proteome</keyword>
<dbReference type="AlphaFoldDB" id="A0A098QSN3"/>
<dbReference type="Pfam" id="PF07719">
    <property type="entry name" value="TPR_2"/>
    <property type="match status" value="1"/>
</dbReference>
<keyword evidence="4" id="KW-0732">Signal</keyword>
<evidence type="ECO:0000313" key="7">
    <source>
        <dbReference type="Proteomes" id="UP000029692"/>
    </source>
</evidence>
<gene>
    <name evidence="6" type="ORF">DC28_14745</name>
</gene>
<name>A0A098QSN3_9SPIO</name>
<dbReference type="InterPro" id="IPR011990">
    <property type="entry name" value="TPR-like_helical_dom_sf"/>
</dbReference>
<evidence type="ECO:0000259" key="5">
    <source>
        <dbReference type="Pfam" id="PF07607"/>
    </source>
</evidence>
<feature type="chain" id="PRO_5001938644" description="DUF1570 domain-containing protein" evidence="4">
    <location>
        <begin position="21"/>
        <end position="395"/>
    </location>
</feature>
<evidence type="ECO:0000313" key="6">
    <source>
        <dbReference type="EMBL" id="KGE70754.1"/>
    </source>
</evidence>
<dbReference type="InterPro" id="IPR011464">
    <property type="entry name" value="DUF1570"/>
</dbReference>
<keyword evidence="1" id="KW-0677">Repeat</keyword>
<dbReference type="Gene3D" id="1.25.40.10">
    <property type="entry name" value="Tetratricopeptide repeat domain"/>
    <property type="match status" value="1"/>
</dbReference>
<dbReference type="InterPro" id="IPR013105">
    <property type="entry name" value="TPR_2"/>
</dbReference>
<dbReference type="Proteomes" id="UP000029692">
    <property type="component" value="Unassembled WGS sequence"/>
</dbReference>